<feature type="compositionally biased region" description="Low complexity" evidence="1">
    <location>
        <begin position="1"/>
        <end position="14"/>
    </location>
</feature>
<feature type="non-terminal residue" evidence="2">
    <location>
        <position position="1"/>
    </location>
</feature>
<organism evidence="2">
    <name type="scientific">uncultured Craurococcus sp</name>
    <dbReference type="NCBI Taxonomy" id="1135998"/>
    <lineage>
        <taxon>Bacteria</taxon>
        <taxon>Pseudomonadati</taxon>
        <taxon>Pseudomonadota</taxon>
        <taxon>Alphaproteobacteria</taxon>
        <taxon>Acetobacterales</taxon>
        <taxon>Acetobacteraceae</taxon>
        <taxon>Craurococcus</taxon>
        <taxon>environmental samples</taxon>
    </lineage>
</organism>
<gene>
    <name evidence="2" type="ORF">AVDCRST_MAG27-3377</name>
</gene>
<sequence length="108" mass="11125">ERGPGEEAAPFAGAHVPDHPFSGGDGEGDAADREGAGRLQGVARSDEAGDQGLGRDAVRREGARGQHPRGEGQDEALPQPAGPAFRLEEGHRAPGRGPDDRSDDGARL</sequence>
<feature type="non-terminal residue" evidence="2">
    <location>
        <position position="108"/>
    </location>
</feature>
<evidence type="ECO:0000313" key="2">
    <source>
        <dbReference type="EMBL" id="CAA9275361.1"/>
    </source>
</evidence>
<reference evidence="2" key="1">
    <citation type="submission" date="2020-02" db="EMBL/GenBank/DDBJ databases">
        <authorList>
            <person name="Meier V. D."/>
        </authorList>
    </citation>
    <scope>NUCLEOTIDE SEQUENCE</scope>
    <source>
        <strain evidence="2">AVDCRST_MAG27</strain>
    </source>
</reference>
<dbReference type="EMBL" id="CADCTD010000151">
    <property type="protein sequence ID" value="CAA9275361.1"/>
    <property type="molecule type" value="Genomic_DNA"/>
</dbReference>
<feature type="compositionally biased region" description="Basic and acidic residues" evidence="1">
    <location>
        <begin position="56"/>
        <end position="72"/>
    </location>
</feature>
<feature type="region of interest" description="Disordered" evidence="1">
    <location>
        <begin position="1"/>
        <end position="108"/>
    </location>
</feature>
<keyword evidence="2" id="KW-0687">Ribonucleoprotein</keyword>
<name>A0A6J4JCF2_9PROT</name>
<feature type="compositionally biased region" description="Basic and acidic residues" evidence="1">
    <location>
        <begin position="86"/>
        <end position="108"/>
    </location>
</feature>
<proteinExistence type="predicted"/>
<protein>
    <submittedName>
        <fullName evidence="2">LSU ribosomal protein L23p (L23Ae)</fullName>
    </submittedName>
</protein>
<accession>A0A6J4JCF2</accession>
<dbReference type="GO" id="GO:0005840">
    <property type="term" value="C:ribosome"/>
    <property type="evidence" value="ECO:0007669"/>
    <property type="project" value="UniProtKB-KW"/>
</dbReference>
<dbReference type="AlphaFoldDB" id="A0A6J4JCF2"/>
<keyword evidence="2" id="KW-0689">Ribosomal protein</keyword>
<evidence type="ECO:0000256" key="1">
    <source>
        <dbReference type="SAM" id="MobiDB-lite"/>
    </source>
</evidence>